<evidence type="ECO:0000256" key="1">
    <source>
        <dbReference type="SAM" id="Phobius"/>
    </source>
</evidence>
<keyword evidence="1" id="KW-0472">Membrane</keyword>
<dbReference type="RefSeq" id="WP_354010865.1">
    <property type="nucleotide sequence ID" value="NZ_JBEWTA010000001.1"/>
</dbReference>
<accession>A0ABV2SGM9</accession>
<comment type="caution">
    <text evidence="2">The sequence shown here is derived from an EMBL/GenBank/DDBJ whole genome shotgun (WGS) entry which is preliminary data.</text>
</comment>
<evidence type="ECO:0000313" key="2">
    <source>
        <dbReference type="EMBL" id="MET4756529.1"/>
    </source>
</evidence>
<keyword evidence="2" id="KW-0456">Lyase</keyword>
<gene>
    <name evidence="2" type="ORF">V5J35_001721</name>
</gene>
<keyword evidence="3" id="KW-1185">Reference proteome</keyword>
<keyword evidence="1" id="KW-1133">Transmembrane helix</keyword>
<reference evidence="2 3" key="1">
    <citation type="submission" date="2024-06" db="EMBL/GenBank/DDBJ databases">
        <title>Genomic Encyclopedia of Type Strains, Phase V (KMG-V): Genome sequencing to study the core and pangenomes of soil and plant-associated prokaryotes.</title>
        <authorList>
            <person name="Whitman W."/>
        </authorList>
    </citation>
    <scope>NUCLEOTIDE SEQUENCE [LARGE SCALE GENOMIC DNA]</scope>
    <source>
        <strain evidence="2 3">NE40</strain>
    </source>
</reference>
<keyword evidence="1" id="KW-0812">Transmembrane</keyword>
<protein>
    <submittedName>
        <fullName evidence="2">Selenocysteine lyase/cysteine desulfurase</fullName>
    </submittedName>
</protein>
<name>A0ABV2SGM9_9GAMM</name>
<dbReference type="Proteomes" id="UP001549366">
    <property type="component" value="Unassembled WGS sequence"/>
</dbReference>
<feature type="transmembrane region" description="Helical" evidence="1">
    <location>
        <begin position="66"/>
        <end position="87"/>
    </location>
</feature>
<evidence type="ECO:0000313" key="3">
    <source>
        <dbReference type="Proteomes" id="UP001549366"/>
    </source>
</evidence>
<sequence>MTETISKDEAQRIAKQAAHEAVSELLLRLGIDVNDADEIRSMQADLIYIRQQRKAAEQVGANVRRVALGAFVTGLISLVITGITQYFRQTG</sequence>
<dbReference type="EMBL" id="JBEWTB010000002">
    <property type="protein sequence ID" value="MET4756529.1"/>
    <property type="molecule type" value="Genomic_DNA"/>
</dbReference>
<dbReference type="GO" id="GO:0016829">
    <property type="term" value="F:lyase activity"/>
    <property type="evidence" value="ECO:0007669"/>
    <property type="project" value="UniProtKB-KW"/>
</dbReference>
<organism evidence="2 3">
    <name type="scientific">Endozoicomonas lisbonensis</name>
    <dbReference type="NCBI Taxonomy" id="3120522"/>
    <lineage>
        <taxon>Bacteria</taxon>
        <taxon>Pseudomonadati</taxon>
        <taxon>Pseudomonadota</taxon>
        <taxon>Gammaproteobacteria</taxon>
        <taxon>Oceanospirillales</taxon>
        <taxon>Endozoicomonadaceae</taxon>
        <taxon>Endozoicomonas</taxon>
    </lineage>
</organism>
<proteinExistence type="predicted"/>